<keyword evidence="8 11" id="KW-0378">Hydrolase</keyword>
<dbReference type="EC" id="3.4.11.21" evidence="4"/>
<evidence type="ECO:0000256" key="1">
    <source>
        <dbReference type="ARBA" id="ARBA00001335"/>
    </source>
</evidence>
<dbReference type="EMBL" id="KB932218">
    <property type="protein sequence ID" value="KCV67462.1"/>
    <property type="molecule type" value="Genomic_DNA"/>
</dbReference>
<protein>
    <recommendedName>
        <fullName evidence="4">aspartyl aminopeptidase</fullName>
        <ecNumber evidence="4">3.4.11.21</ecNumber>
    </recommendedName>
</protein>
<dbReference type="SUPFAM" id="SSF53187">
    <property type="entry name" value="Zn-dependent exopeptidases"/>
    <property type="match status" value="1"/>
</dbReference>
<evidence type="ECO:0000313" key="13">
    <source>
        <dbReference type="Proteomes" id="UP000030693"/>
    </source>
</evidence>
<evidence type="ECO:0000313" key="12">
    <source>
        <dbReference type="EMBL" id="KCV67462.1"/>
    </source>
</evidence>
<reference evidence="12" key="1">
    <citation type="submission" date="2013-04" db="EMBL/GenBank/DDBJ databases">
        <title>The Genome Sequence of Fonticula alba ATCC 38817.</title>
        <authorList>
            <consortium name="The Broad Institute Genomics Platform"/>
            <person name="Russ C."/>
            <person name="Cuomo C."/>
            <person name="Burger G."/>
            <person name="Gray M.W."/>
            <person name="Holland P.W.H."/>
            <person name="King N."/>
            <person name="Lang F.B.F."/>
            <person name="Roger A.J."/>
            <person name="Ruiz-Trillo I."/>
            <person name="Brown M."/>
            <person name="Walker B."/>
            <person name="Young S."/>
            <person name="Zeng Q."/>
            <person name="Gargeya S."/>
            <person name="Fitzgerald M."/>
            <person name="Haas B."/>
            <person name="Abouelleil A."/>
            <person name="Allen A.W."/>
            <person name="Alvarado L."/>
            <person name="Arachchi H.M."/>
            <person name="Berlin A.M."/>
            <person name="Chapman S.B."/>
            <person name="Gainer-Dewar J."/>
            <person name="Goldberg J."/>
            <person name="Griggs A."/>
            <person name="Gujja S."/>
            <person name="Hansen M."/>
            <person name="Howarth C."/>
            <person name="Imamovic A."/>
            <person name="Ireland A."/>
            <person name="Larimer J."/>
            <person name="McCowan C."/>
            <person name="Murphy C."/>
            <person name="Pearson M."/>
            <person name="Poon T.W."/>
            <person name="Priest M."/>
            <person name="Roberts A."/>
            <person name="Saif S."/>
            <person name="Shea T."/>
            <person name="Sisk P."/>
            <person name="Sykes S."/>
            <person name="Wortman J."/>
            <person name="Nusbaum C."/>
            <person name="Birren B."/>
        </authorList>
    </citation>
    <scope>NUCLEOTIDE SEQUENCE [LARGE SCALE GENOMIC DNA]</scope>
    <source>
        <strain evidence="12">ATCC 38817</strain>
    </source>
</reference>
<evidence type="ECO:0000256" key="2">
    <source>
        <dbReference type="ARBA" id="ARBA00001947"/>
    </source>
</evidence>
<evidence type="ECO:0000256" key="8">
    <source>
        <dbReference type="ARBA" id="ARBA00022801"/>
    </source>
</evidence>
<evidence type="ECO:0000256" key="4">
    <source>
        <dbReference type="ARBA" id="ARBA00011965"/>
    </source>
</evidence>
<dbReference type="PANTHER" id="PTHR28570:SF3">
    <property type="entry name" value="ASPARTYL AMINOPEPTIDASE"/>
    <property type="match status" value="1"/>
</dbReference>
<dbReference type="SUPFAM" id="SSF101821">
    <property type="entry name" value="Aminopeptidase/glucanase lid domain"/>
    <property type="match status" value="1"/>
</dbReference>
<keyword evidence="7 11" id="KW-0479">Metal-binding</keyword>
<dbReference type="PANTHER" id="PTHR28570">
    <property type="entry name" value="ASPARTYL AMINOPEPTIDASE"/>
    <property type="match status" value="1"/>
</dbReference>
<evidence type="ECO:0000256" key="9">
    <source>
        <dbReference type="ARBA" id="ARBA00022833"/>
    </source>
</evidence>
<dbReference type="Pfam" id="PF02127">
    <property type="entry name" value="Peptidase_M18"/>
    <property type="match status" value="1"/>
</dbReference>
<proteinExistence type="inferred from homology"/>
<dbReference type="STRING" id="691883.A0A058Z1V8"/>
<dbReference type="AlphaFoldDB" id="A0A058Z1V8"/>
<dbReference type="InterPro" id="IPR023358">
    <property type="entry name" value="Peptidase_M18_dom2"/>
</dbReference>
<dbReference type="CDD" id="cd05658">
    <property type="entry name" value="M18_DAP"/>
    <property type="match status" value="1"/>
</dbReference>
<dbReference type="InterPro" id="IPR001948">
    <property type="entry name" value="Peptidase_M18"/>
</dbReference>
<keyword evidence="10 11" id="KW-0482">Metalloprotease</keyword>
<evidence type="ECO:0000256" key="11">
    <source>
        <dbReference type="RuleBase" id="RU004386"/>
    </source>
</evidence>
<evidence type="ECO:0000256" key="6">
    <source>
        <dbReference type="ARBA" id="ARBA00022670"/>
    </source>
</evidence>
<keyword evidence="5 11" id="KW-0031">Aminopeptidase</keyword>
<dbReference type="eggNOG" id="KOG2596">
    <property type="taxonomic scope" value="Eukaryota"/>
</dbReference>
<dbReference type="Gene3D" id="3.40.630.10">
    <property type="entry name" value="Zn peptidases"/>
    <property type="match status" value="1"/>
</dbReference>
<evidence type="ECO:0000256" key="10">
    <source>
        <dbReference type="ARBA" id="ARBA00023049"/>
    </source>
</evidence>
<dbReference type="RefSeq" id="XP_009498138.1">
    <property type="nucleotide sequence ID" value="XM_009499863.1"/>
</dbReference>
<dbReference type="GO" id="GO:0008270">
    <property type="term" value="F:zinc ion binding"/>
    <property type="evidence" value="ECO:0007669"/>
    <property type="project" value="InterPro"/>
</dbReference>
<dbReference type="OrthoDB" id="9880441at2759"/>
<dbReference type="FunFam" id="2.30.250.10:FF:000001">
    <property type="entry name" value="Aspartyl aminopeptidase 1"/>
    <property type="match status" value="1"/>
</dbReference>
<evidence type="ECO:0000256" key="7">
    <source>
        <dbReference type="ARBA" id="ARBA00022723"/>
    </source>
</evidence>
<name>A0A058Z1V8_FONAL</name>
<dbReference type="Proteomes" id="UP000030693">
    <property type="component" value="Unassembled WGS sequence"/>
</dbReference>
<dbReference type="GeneID" id="20530826"/>
<keyword evidence="9 11" id="KW-0862">Zinc</keyword>
<sequence>MSTSSALANTARSLGRFIDASPSPFHAVQTVVKRLEAAGFTRLRECDPWSPSAAAPMEITPGGRYFVVRNGSAIVAFAAGQSATSGFHIVGTHTDSPCPRIRARSTLASQGYVQVGVETYGGGLWHTWFDRDLTVAGQVVLNDGSSHLVHFDKPLLRIPTLAIHLDREVSSKGFQPNFEEHLQPMLGLAKTPSFAENPASGNPADVTARHEPALLRMIAEQISTTAARSVSAADIAELELCLADTQPASTGGLDEAFLFAPRLDNLASCYAGLEGLLGALDAPAPAAADRDVTRVLAMFDHEEVGSTSTVGADSTYLSSILRRITGALARHQAAADATAPVPPAEELFAMAVARSFVVSADMAHAVHPNYSGKHAQSGLRPAMNAGIVIKYNGNQRYATNGTTAQFIRAIARRGDVPVQEVAVRNDSPCGSTIGPICTSQTGIATADIGIPQLSMHSIREVCGAYDVENYVQFMKAFYAGGIPE</sequence>
<dbReference type="PRINTS" id="PR00932">
    <property type="entry name" value="AMINO1PTASE"/>
</dbReference>
<comment type="cofactor">
    <cofactor evidence="2">
        <name>Zn(2+)</name>
        <dbReference type="ChEBI" id="CHEBI:29105"/>
    </cofactor>
</comment>
<dbReference type="Gene3D" id="2.30.250.10">
    <property type="entry name" value="Aminopeptidase i, Domain 2"/>
    <property type="match status" value="1"/>
</dbReference>
<accession>A0A058Z1V8</accession>
<comment type="similarity">
    <text evidence="3 11">Belongs to the peptidase M18 family.</text>
</comment>
<dbReference type="GO" id="GO:0004177">
    <property type="term" value="F:aminopeptidase activity"/>
    <property type="evidence" value="ECO:0007669"/>
    <property type="project" value="UniProtKB-KW"/>
</dbReference>
<dbReference type="NCBIfam" id="NF002759">
    <property type="entry name" value="PRK02813.1"/>
    <property type="match status" value="1"/>
</dbReference>
<dbReference type="GO" id="GO:0005737">
    <property type="term" value="C:cytoplasm"/>
    <property type="evidence" value="ECO:0007669"/>
    <property type="project" value="UniProtKB-ARBA"/>
</dbReference>
<dbReference type="OMA" id="GPILKVN"/>
<dbReference type="GO" id="GO:0008237">
    <property type="term" value="F:metallopeptidase activity"/>
    <property type="evidence" value="ECO:0007669"/>
    <property type="project" value="UniProtKB-KW"/>
</dbReference>
<gene>
    <name evidence="12" type="ORF">H696_06101</name>
</gene>
<evidence type="ECO:0000256" key="3">
    <source>
        <dbReference type="ARBA" id="ARBA00008290"/>
    </source>
</evidence>
<keyword evidence="13" id="KW-1185">Reference proteome</keyword>
<organism evidence="12">
    <name type="scientific">Fonticula alba</name>
    <name type="common">Slime mold</name>
    <dbReference type="NCBI Taxonomy" id="691883"/>
    <lineage>
        <taxon>Eukaryota</taxon>
        <taxon>Rotosphaerida</taxon>
        <taxon>Fonticulaceae</taxon>
        <taxon>Fonticula</taxon>
    </lineage>
</organism>
<evidence type="ECO:0000256" key="5">
    <source>
        <dbReference type="ARBA" id="ARBA00022438"/>
    </source>
</evidence>
<dbReference type="GO" id="GO:0006508">
    <property type="term" value="P:proteolysis"/>
    <property type="evidence" value="ECO:0007669"/>
    <property type="project" value="UniProtKB-KW"/>
</dbReference>
<comment type="catalytic activity">
    <reaction evidence="1">
        <text>Release of an N-terminal aspartate or glutamate from a peptide, with a preference for aspartate.</text>
        <dbReference type="EC" id="3.4.11.21"/>
    </reaction>
</comment>
<keyword evidence="6 11" id="KW-0645">Protease</keyword>